<dbReference type="SUPFAM" id="SSF52402">
    <property type="entry name" value="Adenine nucleotide alpha hydrolases-like"/>
    <property type="match status" value="1"/>
</dbReference>
<gene>
    <name evidence="1" type="ORF">P1P91_14475</name>
</gene>
<proteinExistence type="predicted"/>
<evidence type="ECO:0000313" key="1">
    <source>
        <dbReference type="EMBL" id="WNK20007.1"/>
    </source>
</evidence>
<sequence length="54" mass="6127">MTIHDSGRLISRVVVLLDGNRRAQRMLDEATRLAKREDAELVGLFVEDTEMLGE</sequence>
<name>A0ABY9YZF8_9GAMM</name>
<dbReference type="Proteomes" id="UP001301869">
    <property type="component" value="Chromosome"/>
</dbReference>
<accession>A0ABY9YZF8</accession>
<keyword evidence="2" id="KW-1185">Reference proteome</keyword>
<organism evidence="1 2">
    <name type="scientific">Halomonas piscis</name>
    <dbReference type="NCBI Taxonomy" id="3031727"/>
    <lineage>
        <taxon>Bacteria</taxon>
        <taxon>Pseudomonadati</taxon>
        <taxon>Pseudomonadota</taxon>
        <taxon>Gammaproteobacteria</taxon>
        <taxon>Oceanospirillales</taxon>
        <taxon>Halomonadaceae</taxon>
        <taxon>Halomonas</taxon>
    </lineage>
</organism>
<dbReference type="EMBL" id="CP119391">
    <property type="protein sequence ID" value="WNK20007.1"/>
    <property type="molecule type" value="Genomic_DNA"/>
</dbReference>
<dbReference type="Gene3D" id="3.40.50.620">
    <property type="entry name" value="HUPs"/>
    <property type="match status" value="1"/>
</dbReference>
<dbReference type="RefSeq" id="WP_311883521.1">
    <property type="nucleotide sequence ID" value="NZ_CP119391.1"/>
</dbReference>
<evidence type="ECO:0000313" key="2">
    <source>
        <dbReference type="Proteomes" id="UP001301869"/>
    </source>
</evidence>
<dbReference type="InterPro" id="IPR014729">
    <property type="entry name" value="Rossmann-like_a/b/a_fold"/>
</dbReference>
<reference evidence="1 2" key="1">
    <citation type="submission" date="2023-03" db="EMBL/GenBank/DDBJ databases">
        <title>Halomonas sp. nov., isolated from Korean tranditional fermented seafood 'Jeotgal'.</title>
        <authorList>
            <person name="Kim B."/>
            <person name="Shin N.-R."/>
        </authorList>
    </citation>
    <scope>NUCLEOTIDE SEQUENCE [LARGE SCALE GENOMIC DNA]</scope>
    <source>
        <strain evidence="1 2">SG2L-4</strain>
    </source>
</reference>
<protein>
    <submittedName>
        <fullName evidence="1">Universal stress protein</fullName>
    </submittedName>
</protein>